<dbReference type="eggNOG" id="ENOG502SNID">
    <property type="taxonomic scope" value="Eukaryota"/>
</dbReference>
<dbReference type="PROSITE" id="PS50181">
    <property type="entry name" value="FBOX"/>
    <property type="match status" value="1"/>
</dbReference>
<dbReference type="EMBL" id="GL376620">
    <property type="status" value="NOT_ANNOTATED_CDS"/>
    <property type="molecule type" value="Genomic_DNA"/>
</dbReference>
<evidence type="ECO:0000259" key="1">
    <source>
        <dbReference type="PROSITE" id="PS50181"/>
    </source>
</evidence>
<dbReference type="VEuPathDB" id="FungiDB:PYU1_G000694"/>
<dbReference type="AlphaFoldDB" id="K3W6V3"/>
<reference evidence="2" key="3">
    <citation type="submission" date="2015-02" db="UniProtKB">
        <authorList>
            <consortium name="EnsemblProtists"/>
        </authorList>
    </citation>
    <scope>IDENTIFICATION</scope>
    <source>
        <strain evidence="2">DAOM BR144</strain>
    </source>
</reference>
<accession>K3W6V3</accession>
<evidence type="ECO:0000313" key="3">
    <source>
        <dbReference type="Proteomes" id="UP000019132"/>
    </source>
</evidence>
<dbReference type="Gene3D" id="2.60.120.920">
    <property type="match status" value="1"/>
</dbReference>
<keyword evidence="3" id="KW-1185">Reference proteome</keyword>
<name>K3W6V3_GLOUD</name>
<proteinExistence type="predicted"/>
<dbReference type="Proteomes" id="UP000019132">
    <property type="component" value="Unassembled WGS sequence"/>
</dbReference>
<reference evidence="3" key="2">
    <citation type="submission" date="2010-04" db="EMBL/GenBank/DDBJ databases">
        <authorList>
            <person name="Buell R."/>
            <person name="Hamilton J."/>
            <person name="Hostetler J."/>
        </authorList>
    </citation>
    <scope>NUCLEOTIDE SEQUENCE [LARGE SCALE GENOMIC DNA]</scope>
    <source>
        <strain evidence="3">DAOM:BR144</strain>
    </source>
</reference>
<dbReference type="STRING" id="431595.K3W6V3"/>
<reference evidence="3" key="1">
    <citation type="journal article" date="2010" name="Genome Biol.">
        <title>Genome sequence of the necrotrophic plant pathogen Pythium ultimum reveals original pathogenicity mechanisms and effector repertoire.</title>
        <authorList>
            <person name="Levesque C.A."/>
            <person name="Brouwer H."/>
            <person name="Cano L."/>
            <person name="Hamilton J.P."/>
            <person name="Holt C."/>
            <person name="Huitema E."/>
            <person name="Raffaele S."/>
            <person name="Robideau G.P."/>
            <person name="Thines M."/>
            <person name="Win J."/>
            <person name="Zerillo M.M."/>
            <person name="Beakes G.W."/>
            <person name="Boore J.L."/>
            <person name="Busam D."/>
            <person name="Dumas B."/>
            <person name="Ferriera S."/>
            <person name="Fuerstenberg S.I."/>
            <person name="Gachon C.M."/>
            <person name="Gaulin E."/>
            <person name="Govers F."/>
            <person name="Grenville-Briggs L."/>
            <person name="Horner N."/>
            <person name="Hostetler J."/>
            <person name="Jiang R.H."/>
            <person name="Johnson J."/>
            <person name="Krajaejun T."/>
            <person name="Lin H."/>
            <person name="Meijer H.J."/>
            <person name="Moore B."/>
            <person name="Morris P."/>
            <person name="Phuntmart V."/>
            <person name="Puiu D."/>
            <person name="Shetty J."/>
            <person name="Stajich J.E."/>
            <person name="Tripathy S."/>
            <person name="Wawra S."/>
            <person name="van West P."/>
            <person name="Whitty B.R."/>
            <person name="Coutinho P.M."/>
            <person name="Henrissat B."/>
            <person name="Martin F."/>
            <person name="Thomas P.D."/>
            <person name="Tyler B.M."/>
            <person name="De Vries R.P."/>
            <person name="Kamoun S."/>
            <person name="Yandell M."/>
            <person name="Tisserat N."/>
            <person name="Buell C.R."/>
        </authorList>
    </citation>
    <scope>NUCLEOTIDE SEQUENCE</scope>
    <source>
        <strain evidence="3">DAOM:BR144</strain>
    </source>
</reference>
<organism evidence="2 3">
    <name type="scientific">Globisporangium ultimum (strain ATCC 200006 / CBS 805.95 / DAOM BR144)</name>
    <name type="common">Pythium ultimum</name>
    <dbReference type="NCBI Taxonomy" id="431595"/>
    <lineage>
        <taxon>Eukaryota</taxon>
        <taxon>Sar</taxon>
        <taxon>Stramenopiles</taxon>
        <taxon>Oomycota</taxon>
        <taxon>Peronosporomycetes</taxon>
        <taxon>Pythiales</taxon>
        <taxon>Pythiaceae</taxon>
        <taxon>Globisporangium</taxon>
    </lineage>
</organism>
<dbReference type="InterPro" id="IPR001810">
    <property type="entry name" value="F-box_dom"/>
</dbReference>
<sequence length="264" mass="29417">MALTSLPDDVLARMLAFAAPRDVEAVAVASKAVARHVLPRFPIWKRIFCARWAILNFPLDGADDERDAIDVEIDPRLRAQLPSSCSESRMFQLLAHAITPVPSYADIRATMLSRRGPGFGMMEHTIAHLNRDLSVCTLNSRRGCGARAVDIAFTGQFPGGNRSVRANTSIPPTFRVQVYKQRIPHSDSRFKYQIGVTASGYFEISIAPRKQEQQQRQPRISGSDLTSIGVGTDHFCLVGKQPGWDRHSFGYHGDDGQYYHKTGY</sequence>
<dbReference type="HOGENOM" id="CLU_050786_0_0_1"/>
<dbReference type="InParanoid" id="K3W6V3"/>
<dbReference type="EnsemblProtists" id="PYU1_T000694">
    <property type="protein sequence ID" value="PYU1_T000694"/>
    <property type="gene ID" value="PYU1_G000694"/>
</dbReference>
<dbReference type="OMA" id="TESHWEA"/>
<dbReference type="InterPro" id="IPR043136">
    <property type="entry name" value="B30.2/SPRY_sf"/>
</dbReference>
<evidence type="ECO:0000313" key="2">
    <source>
        <dbReference type="EnsemblProtists" id="PYU1_T000694"/>
    </source>
</evidence>
<protein>
    <recommendedName>
        <fullName evidence="1">F-box domain-containing protein</fullName>
    </recommendedName>
</protein>
<feature type="domain" description="F-box" evidence="1">
    <location>
        <begin position="1"/>
        <end position="47"/>
    </location>
</feature>